<organism evidence="2 3">
    <name type="scientific">Halodurantibacterium flavum</name>
    <dbReference type="NCBI Taxonomy" id="1382802"/>
    <lineage>
        <taxon>Bacteria</taxon>
        <taxon>Pseudomonadati</taxon>
        <taxon>Pseudomonadota</taxon>
        <taxon>Alphaproteobacteria</taxon>
        <taxon>Rhodobacterales</taxon>
        <taxon>Paracoccaceae</taxon>
        <taxon>Halodurantibacterium</taxon>
    </lineage>
</organism>
<proteinExistence type="predicted"/>
<evidence type="ECO:0000313" key="2">
    <source>
        <dbReference type="EMBL" id="MFD1911933.1"/>
    </source>
</evidence>
<accession>A0ABW4S4E8</accession>
<evidence type="ECO:0000313" key="3">
    <source>
        <dbReference type="Proteomes" id="UP001597353"/>
    </source>
</evidence>
<sequence>MTRSLKLVAPGLAVLLLVAACGETRTQRAATGALGGAVAGQVIAGEPVAGAAIGGVGGALLP</sequence>
<reference evidence="3" key="1">
    <citation type="journal article" date="2019" name="Int. J. Syst. Evol. Microbiol.">
        <title>The Global Catalogue of Microorganisms (GCM) 10K type strain sequencing project: providing services to taxonomists for standard genome sequencing and annotation.</title>
        <authorList>
            <consortium name="The Broad Institute Genomics Platform"/>
            <consortium name="The Broad Institute Genome Sequencing Center for Infectious Disease"/>
            <person name="Wu L."/>
            <person name="Ma J."/>
        </authorList>
    </citation>
    <scope>NUCLEOTIDE SEQUENCE [LARGE SCALE GENOMIC DNA]</scope>
    <source>
        <strain evidence="3">CGMCC 4.7242</strain>
    </source>
</reference>
<dbReference type="RefSeq" id="WP_390260250.1">
    <property type="nucleotide sequence ID" value="NZ_JBHUGH010000005.1"/>
</dbReference>
<dbReference type="PROSITE" id="PS51257">
    <property type="entry name" value="PROKAR_LIPOPROTEIN"/>
    <property type="match status" value="1"/>
</dbReference>
<dbReference type="Proteomes" id="UP001597353">
    <property type="component" value="Unassembled WGS sequence"/>
</dbReference>
<name>A0ABW4S4E8_9RHOB</name>
<gene>
    <name evidence="2" type="ORF">ACFSGJ_06860</name>
</gene>
<feature type="chain" id="PRO_5046479849" description="Glycine zipper 2TM domain-containing protein" evidence="1">
    <location>
        <begin position="20"/>
        <end position="62"/>
    </location>
</feature>
<protein>
    <recommendedName>
        <fullName evidence="4">Glycine zipper 2TM domain-containing protein</fullName>
    </recommendedName>
</protein>
<evidence type="ECO:0008006" key="4">
    <source>
        <dbReference type="Google" id="ProtNLM"/>
    </source>
</evidence>
<keyword evidence="3" id="KW-1185">Reference proteome</keyword>
<evidence type="ECO:0000256" key="1">
    <source>
        <dbReference type="SAM" id="SignalP"/>
    </source>
</evidence>
<comment type="caution">
    <text evidence="2">The sequence shown here is derived from an EMBL/GenBank/DDBJ whole genome shotgun (WGS) entry which is preliminary data.</text>
</comment>
<dbReference type="EMBL" id="JBHUGH010000005">
    <property type="protein sequence ID" value="MFD1911933.1"/>
    <property type="molecule type" value="Genomic_DNA"/>
</dbReference>
<feature type="signal peptide" evidence="1">
    <location>
        <begin position="1"/>
        <end position="19"/>
    </location>
</feature>
<keyword evidence="1" id="KW-0732">Signal</keyword>